<organism evidence="8 9">
    <name type="scientific">Muribacter muris</name>
    <dbReference type="NCBI Taxonomy" id="67855"/>
    <lineage>
        <taxon>Bacteria</taxon>
        <taxon>Pseudomonadati</taxon>
        <taxon>Pseudomonadota</taxon>
        <taxon>Gammaproteobacteria</taxon>
        <taxon>Pasteurellales</taxon>
        <taxon>Pasteurellaceae</taxon>
        <taxon>Muribacter</taxon>
    </lineage>
</organism>
<dbReference type="Gene3D" id="3.40.50.1390">
    <property type="entry name" value="Resolvase, N-terminal catalytic domain"/>
    <property type="match status" value="1"/>
</dbReference>
<evidence type="ECO:0000256" key="3">
    <source>
        <dbReference type="ARBA" id="ARBA00023100"/>
    </source>
</evidence>
<dbReference type="CDD" id="cd03768">
    <property type="entry name" value="SR_ResInv"/>
    <property type="match status" value="1"/>
</dbReference>
<dbReference type="InterPro" id="IPR036162">
    <property type="entry name" value="Resolvase-like_N_sf"/>
</dbReference>
<evidence type="ECO:0000256" key="5">
    <source>
        <dbReference type="ARBA" id="ARBA00023172"/>
    </source>
</evidence>
<dbReference type="EMBL" id="SPPA01000030">
    <property type="protein sequence ID" value="TFV08149.1"/>
    <property type="molecule type" value="Genomic_DNA"/>
</dbReference>
<dbReference type="SUPFAM" id="SSF53041">
    <property type="entry name" value="Resolvase-like"/>
    <property type="match status" value="1"/>
</dbReference>
<evidence type="ECO:0000313" key="9">
    <source>
        <dbReference type="Proteomes" id="UP000297396"/>
    </source>
</evidence>
<reference evidence="8 9" key="1">
    <citation type="submission" date="2019-03" db="EMBL/GenBank/DDBJ databases">
        <title>Diversity of the mouse oral microbiome.</title>
        <authorList>
            <person name="Joseph S."/>
            <person name="Aduse-Opoku J."/>
            <person name="Curtis M."/>
            <person name="Wade W."/>
            <person name="Hashim A."/>
        </authorList>
    </citation>
    <scope>NUCLEOTIDE SEQUENCE [LARGE SCALE GENOMIC DNA]</scope>
    <source>
        <strain evidence="8 9">WT12</strain>
    </source>
</reference>
<feature type="active site" description="O-(5'-phospho-DNA)-serine intermediate" evidence="6">
    <location>
        <position position="9"/>
    </location>
</feature>
<dbReference type="GO" id="GO:0003677">
    <property type="term" value="F:DNA binding"/>
    <property type="evidence" value="ECO:0007669"/>
    <property type="project" value="UniProtKB-KW"/>
</dbReference>
<evidence type="ECO:0000313" key="8">
    <source>
        <dbReference type="EMBL" id="TFV08149.1"/>
    </source>
</evidence>
<dbReference type="Pfam" id="PF02796">
    <property type="entry name" value="HTH_7"/>
    <property type="match status" value="1"/>
</dbReference>
<gene>
    <name evidence="8" type="ORF">E4T80_11130</name>
</gene>
<keyword evidence="4" id="KW-0238">DNA-binding</keyword>
<dbReference type="InterPro" id="IPR006120">
    <property type="entry name" value="Resolvase_HTH_dom"/>
</dbReference>
<dbReference type="OrthoDB" id="9786476at2"/>
<keyword evidence="3" id="KW-0230">DNA invertase</keyword>
<dbReference type="InterPro" id="IPR006118">
    <property type="entry name" value="Recombinase_CS"/>
</dbReference>
<dbReference type="PROSITE" id="PS00398">
    <property type="entry name" value="RECOMBINASES_2"/>
    <property type="match status" value="1"/>
</dbReference>
<name>A0A4Y9JT94_9PAST</name>
<dbReference type="InterPro" id="IPR009057">
    <property type="entry name" value="Homeodomain-like_sf"/>
</dbReference>
<comment type="similarity">
    <text evidence="1">Belongs to the site-specific recombinase resolvase family.</text>
</comment>
<dbReference type="AlphaFoldDB" id="A0A4Y9JT94"/>
<evidence type="ECO:0000256" key="1">
    <source>
        <dbReference type="ARBA" id="ARBA00009913"/>
    </source>
</evidence>
<dbReference type="InterPro" id="IPR006119">
    <property type="entry name" value="Resolv_N"/>
</dbReference>
<keyword evidence="2" id="KW-0229">DNA integration</keyword>
<dbReference type="SMART" id="SM00857">
    <property type="entry name" value="Resolvase"/>
    <property type="match status" value="1"/>
</dbReference>
<protein>
    <submittedName>
        <fullName evidence="8">Recombinase family protein</fullName>
    </submittedName>
</protein>
<sequence>MLVGYARVSKKEQDYEMQINELQKYGCERIFSEKISGASDSRKELNKAIEFLREGDTLVIWKLDRLGRSVPQLCSCIEILKQKKVNIISLTDNIDTSNMMGELFFHLSAVFAQLERNMIIERTKAGIQFAKEKGIKCGRPIKMNKDNIELIEELLKAGWTVNKISDRVNISKSSIYSYFPSNVICMLRGQNG</sequence>
<accession>A0A4Y9JT94</accession>
<dbReference type="Pfam" id="PF00239">
    <property type="entry name" value="Resolvase"/>
    <property type="match status" value="1"/>
</dbReference>
<dbReference type="SUPFAM" id="SSF46689">
    <property type="entry name" value="Homeodomain-like"/>
    <property type="match status" value="1"/>
</dbReference>
<evidence type="ECO:0000259" key="7">
    <source>
        <dbReference type="PROSITE" id="PS51736"/>
    </source>
</evidence>
<evidence type="ECO:0000256" key="6">
    <source>
        <dbReference type="PIRSR" id="PIRSR606118-50"/>
    </source>
</evidence>
<evidence type="ECO:0000256" key="2">
    <source>
        <dbReference type="ARBA" id="ARBA00022908"/>
    </source>
</evidence>
<dbReference type="FunFam" id="3.40.50.1390:FF:000001">
    <property type="entry name" value="DNA recombinase"/>
    <property type="match status" value="1"/>
</dbReference>
<dbReference type="Proteomes" id="UP000297396">
    <property type="component" value="Unassembled WGS sequence"/>
</dbReference>
<dbReference type="PANTHER" id="PTHR30461:SF2">
    <property type="entry name" value="SERINE RECOMBINASE PINE-RELATED"/>
    <property type="match status" value="1"/>
</dbReference>
<evidence type="ECO:0000256" key="4">
    <source>
        <dbReference type="ARBA" id="ARBA00023125"/>
    </source>
</evidence>
<dbReference type="PROSITE" id="PS51736">
    <property type="entry name" value="RECOMBINASES_3"/>
    <property type="match status" value="1"/>
</dbReference>
<dbReference type="GO" id="GO:0000150">
    <property type="term" value="F:DNA strand exchange activity"/>
    <property type="evidence" value="ECO:0007669"/>
    <property type="project" value="UniProtKB-KW"/>
</dbReference>
<feature type="domain" description="Resolvase/invertase-type recombinase catalytic" evidence="7">
    <location>
        <begin position="1"/>
        <end position="134"/>
    </location>
</feature>
<keyword evidence="5" id="KW-0233">DNA recombination</keyword>
<dbReference type="Gene3D" id="1.10.10.60">
    <property type="entry name" value="Homeodomain-like"/>
    <property type="match status" value="1"/>
</dbReference>
<dbReference type="PANTHER" id="PTHR30461">
    <property type="entry name" value="DNA-INVERTASE FROM LAMBDOID PROPHAGE"/>
    <property type="match status" value="1"/>
</dbReference>
<dbReference type="RefSeq" id="WP_135058412.1">
    <property type="nucleotide sequence ID" value="NZ_JADGLC010000030.1"/>
</dbReference>
<dbReference type="InterPro" id="IPR050639">
    <property type="entry name" value="SSR_resolvase"/>
</dbReference>
<dbReference type="GO" id="GO:0015074">
    <property type="term" value="P:DNA integration"/>
    <property type="evidence" value="ECO:0007669"/>
    <property type="project" value="UniProtKB-KW"/>
</dbReference>
<comment type="caution">
    <text evidence="8">The sequence shown here is derived from an EMBL/GenBank/DDBJ whole genome shotgun (WGS) entry which is preliminary data.</text>
</comment>
<proteinExistence type="inferred from homology"/>